<organism evidence="5 6">
    <name type="scientific">Malassezia cuniculi</name>
    <dbReference type="NCBI Taxonomy" id="948313"/>
    <lineage>
        <taxon>Eukaryota</taxon>
        <taxon>Fungi</taxon>
        <taxon>Dikarya</taxon>
        <taxon>Basidiomycota</taxon>
        <taxon>Ustilaginomycotina</taxon>
        <taxon>Malasseziomycetes</taxon>
        <taxon>Malasseziales</taxon>
        <taxon>Malasseziaceae</taxon>
        <taxon>Malassezia</taxon>
    </lineage>
</organism>
<feature type="domain" description="Tubulin-folding cofactor D ARM repeats" evidence="4">
    <location>
        <begin position="354"/>
        <end position="471"/>
    </location>
</feature>
<dbReference type="InterPro" id="IPR011989">
    <property type="entry name" value="ARM-like"/>
</dbReference>
<dbReference type="Pfam" id="PF12612">
    <property type="entry name" value="TFCD_C"/>
    <property type="match status" value="1"/>
</dbReference>
<protein>
    <recommendedName>
        <fullName evidence="7">Tubulin-specific chaperone D</fullName>
    </recommendedName>
</protein>
<name>A0AAF0ES96_9BASI</name>
<reference evidence="5" key="1">
    <citation type="submission" date="2023-03" db="EMBL/GenBank/DDBJ databases">
        <title>Mating type loci evolution in Malassezia.</title>
        <authorList>
            <person name="Coelho M.A."/>
        </authorList>
    </citation>
    <scope>NUCLEOTIDE SEQUENCE</scope>
    <source>
        <strain evidence="5">CBS 11721</strain>
    </source>
</reference>
<proteinExistence type="predicted"/>
<dbReference type="InterPro" id="IPR033162">
    <property type="entry name" value="TBCD"/>
</dbReference>
<dbReference type="PANTHER" id="PTHR12658:SF0">
    <property type="entry name" value="TUBULIN-SPECIFIC CHAPERONE D"/>
    <property type="match status" value="1"/>
</dbReference>
<dbReference type="Gene3D" id="1.25.10.10">
    <property type="entry name" value="Leucine-rich Repeat Variant"/>
    <property type="match status" value="2"/>
</dbReference>
<keyword evidence="6" id="KW-1185">Reference proteome</keyword>
<evidence type="ECO:0000256" key="2">
    <source>
        <dbReference type="SAM" id="Coils"/>
    </source>
</evidence>
<accession>A0AAF0ES96</accession>
<evidence type="ECO:0000259" key="4">
    <source>
        <dbReference type="Pfam" id="PF25767"/>
    </source>
</evidence>
<dbReference type="InterPro" id="IPR016024">
    <property type="entry name" value="ARM-type_fold"/>
</dbReference>
<dbReference type="PANTHER" id="PTHR12658">
    <property type="entry name" value="BETA-TUBULIN COFACTOR D"/>
    <property type="match status" value="1"/>
</dbReference>
<gene>
    <name evidence="5" type="ORF">MCUN1_000951</name>
</gene>
<evidence type="ECO:0000313" key="6">
    <source>
        <dbReference type="Proteomes" id="UP001219933"/>
    </source>
</evidence>
<keyword evidence="2" id="KW-0175">Coiled coil</keyword>
<dbReference type="Proteomes" id="UP001219933">
    <property type="component" value="Chromosome 1"/>
</dbReference>
<feature type="domain" description="Tubulin-folding cofactor D ARM repeats" evidence="4">
    <location>
        <begin position="267"/>
        <end position="324"/>
    </location>
</feature>
<evidence type="ECO:0000313" key="5">
    <source>
        <dbReference type="EMBL" id="WFD34119.1"/>
    </source>
</evidence>
<dbReference type="Pfam" id="PF23579">
    <property type="entry name" value="ARM_TBCD"/>
    <property type="match status" value="1"/>
</dbReference>
<dbReference type="AlphaFoldDB" id="A0AAF0ES96"/>
<sequence length="1019" mass="110255">MGDACDASLDAEVAELVSFQDKHGFLEAQEAFITEALSNDIAAAEHSLRRLEARLDVYQEQPYLLDPVLAELVTPPAKAVQKYVRGPKVVLLFFTNNVDDLLPVLNLLETAAPAAWHVIYVLILWLALICLVPFSLNDIASTEQVENVARDLLARPGRERDAAATLLGNLYRRRDVGSVHFFRFLDWARERLRSGSSAFEATGILQTLCTIAKNGDASFVQTHVDDMAALLDEYIPLGRQNTLIDRYRAKLSCRLALRIIEHNSMPNNVDERVDVLVDELICAVQHPDSAVRYSGAKGIARICAKIPRYFAAQVINVVIELMASNIPNVPAAVMSGTAYDPDVQGALDAAQVDAVSDSTWNGALLALAEVTRRALVPADMLTCAMYFVLRALFFEQRRGLGAIGTNVRDAACYVLWAAARLRVDDLKPVSQAVSARLAVVMTLDREVTIRRAASAAFQEWVGRTSLVPHGIEAMKETDFAAVGIRRNAYLVCAPFVARFSNFMPEIHSHLVNSCLSHWDVSVRTLGAQAAAEIAAAHEELLPLVLEKHRKAARSLDSAAVHGSLCAVHQLALRMQVPCAVEIVVSVSPKMHVVHGVSLIIASACTAAASGWQQGDNARYIDDMWQLVRTASRRPEGDVHKAVCELVYALRHEASADAYITTTATATCDTVEEERCVALAFGALASTHADQVVTRLISMADSSDAEARANSAASLGAVGRHVSDEHVMAAVDKLTDGLHDYAVDERGDVGSWVRIASMKALGDIITLRTVPNEAVQKACAAMSTQLVERIDTVRTEAAVQLARIAGRRDVPGRDMLAGLSHRPASFAQAIPLLDVAEYRLSLLRGLAHTIGGLSATLGNEAANALLAAMPSARAVFGGISRLAASSVRDNREFVALLRTAYYLIQDGRAYAGISDALAHLVRLASISPDKIKSMPRLLACARFIAGAIQYGHGVDSLSMFLGHKYPAVRLATSEALCISMQLMEPNGKTAAAEELLLRTEWGADESAARQAACEIMAILH</sequence>
<feature type="coiled-coil region" evidence="2">
    <location>
        <begin position="34"/>
        <end position="61"/>
    </location>
</feature>
<dbReference type="InterPro" id="IPR022577">
    <property type="entry name" value="TBCD_C"/>
</dbReference>
<dbReference type="GO" id="GO:0007021">
    <property type="term" value="P:tubulin complex assembly"/>
    <property type="evidence" value="ECO:0007669"/>
    <property type="project" value="InterPro"/>
</dbReference>
<dbReference type="GO" id="GO:0005096">
    <property type="term" value="F:GTPase activator activity"/>
    <property type="evidence" value="ECO:0007669"/>
    <property type="project" value="InterPro"/>
</dbReference>
<feature type="domain" description="Tubulin-folding cofactor D C-terminal" evidence="3">
    <location>
        <begin position="776"/>
        <end position="935"/>
    </location>
</feature>
<dbReference type="GO" id="GO:0048487">
    <property type="term" value="F:beta-tubulin binding"/>
    <property type="evidence" value="ECO:0007669"/>
    <property type="project" value="InterPro"/>
</dbReference>
<evidence type="ECO:0008006" key="7">
    <source>
        <dbReference type="Google" id="ProtNLM"/>
    </source>
</evidence>
<dbReference type="GO" id="GO:0007023">
    <property type="term" value="P:post-chaperonin tubulin folding pathway"/>
    <property type="evidence" value="ECO:0007669"/>
    <property type="project" value="InterPro"/>
</dbReference>
<dbReference type="GO" id="GO:0000226">
    <property type="term" value="P:microtubule cytoskeleton organization"/>
    <property type="evidence" value="ECO:0007669"/>
    <property type="project" value="TreeGrafter"/>
</dbReference>
<keyword evidence="1" id="KW-0143">Chaperone</keyword>
<dbReference type="InterPro" id="IPR058033">
    <property type="entry name" value="ARM_TBCD_2nd"/>
</dbReference>
<evidence type="ECO:0000259" key="3">
    <source>
        <dbReference type="Pfam" id="PF12612"/>
    </source>
</evidence>
<evidence type="ECO:0000256" key="1">
    <source>
        <dbReference type="ARBA" id="ARBA00023186"/>
    </source>
</evidence>
<dbReference type="EMBL" id="CP119877">
    <property type="protein sequence ID" value="WFD34119.1"/>
    <property type="molecule type" value="Genomic_DNA"/>
</dbReference>
<dbReference type="SUPFAM" id="SSF48371">
    <property type="entry name" value="ARM repeat"/>
    <property type="match status" value="1"/>
</dbReference>
<dbReference type="Pfam" id="PF25767">
    <property type="entry name" value="ARM_TBCD_2nd"/>
    <property type="match status" value="2"/>
</dbReference>